<proteinExistence type="predicted"/>
<dbReference type="Proteomes" id="UP000294902">
    <property type="component" value="Unassembled WGS sequence"/>
</dbReference>
<name>A0A4R3MPR7_9FIRM</name>
<evidence type="ECO:0000313" key="1">
    <source>
        <dbReference type="EMBL" id="TCT17231.1"/>
    </source>
</evidence>
<reference evidence="1 2" key="1">
    <citation type="submission" date="2019-03" db="EMBL/GenBank/DDBJ databases">
        <title>Genomic Encyclopedia of Type Strains, Phase IV (KMG-IV): sequencing the most valuable type-strain genomes for metagenomic binning, comparative biology and taxonomic classification.</title>
        <authorList>
            <person name="Goeker M."/>
        </authorList>
    </citation>
    <scope>NUCLEOTIDE SEQUENCE [LARGE SCALE GENOMIC DNA]</scope>
    <source>
        <strain evidence="1 2">DSM 24629</strain>
    </source>
</reference>
<sequence>MACGTSMGKEEMKKKLGLRIQDLYQKKEIRLIDDNGEEINYDKVIHLLFDKK</sequence>
<organism evidence="1 2">
    <name type="scientific">Natranaerovirga pectinivora</name>
    <dbReference type="NCBI Taxonomy" id="682400"/>
    <lineage>
        <taxon>Bacteria</taxon>
        <taxon>Bacillati</taxon>
        <taxon>Bacillota</taxon>
        <taxon>Clostridia</taxon>
        <taxon>Lachnospirales</taxon>
        <taxon>Natranaerovirgaceae</taxon>
        <taxon>Natranaerovirga</taxon>
    </lineage>
</organism>
<comment type="caution">
    <text evidence="1">The sequence shown here is derived from an EMBL/GenBank/DDBJ whole genome shotgun (WGS) entry which is preliminary data.</text>
</comment>
<dbReference type="EMBL" id="SMAL01000001">
    <property type="protein sequence ID" value="TCT17231.1"/>
    <property type="molecule type" value="Genomic_DNA"/>
</dbReference>
<accession>A0A4R3MPR7</accession>
<dbReference type="AlphaFoldDB" id="A0A4R3MPR7"/>
<gene>
    <name evidence="1" type="ORF">EDC18_101529</name>
</gene>
<evidence type="ECO:0000313" key="2">
    <source>
        <dbReference type="Proteomes" id="UP000294902"/>
    </source>
</evidence>
<protein>
    <submittedName>
        <fullName evidence="1">Uncharacterized protein</fullName>
    </submittedName>
</protein>
<keyword evidence="2" id="KW-1185">Reference proteome</keyword>